<gene>
    <name evidence="2" type="ORF">CLHOM_13770</name>
</gene>
<dbReference type="InterPro" id="IPR054845">
    <property type="entry name" value="Exosporium_prot_C"/>
</dbReference>
<protein>
    <recommendedName>
        <fullName evidence="1">DUF7852 domain-containing protein</fullName>
    </recommendedName>
</protein>
<dbReference type="Proteomes" id="UP000037043">
    <property type="component" value="Unassembled WGS sequence"/>
</dbReference>
<dbReference type="GO" id="GO:0043592">
    <property type="term" value="C:exosporium"/>
    <property type="evidence" value="ECO:0007669"/>
    <property type="project" value="InterPro"/>
</dbReference>
<evidence type="ECO:0000313" key="2">
    <source>
        <dbReference type="EMBL" id="KOA20178.1"/>
    </source>
</evidence>
<name>A0A0L6ZBK2_9CLOT</name>
<dbReference type="PANTHER" id="PTHR37303:SF2">
    <property type="entry name" value="DUF3794 DOMAIN-CONTAINING PROTEIN"/>
    <property type="match status" value="1"/>
</dbReference>
<dbReference type="NCBIfam" id="NF045794">
    <property type="entry name" value="CsxC_fam"/>
    <property type="match status" value="1"/>
</dbReference>
<evidence type="ECO:0000313" key="3">
    <source>
        <dbReference type="Proteomes" id="UP000037043"/>
    </source>
</evidence>
<keyword evidence="3" id="KW-1185">Reference proteome</keyword>
<dbReference type="PATRIC" id="fig|1121318.3.peg.1387"/>
<dbReference type="EMBL" id="LHUR01000018">
    <property type="protein sequence ID" value="KOA20178.1"/>
    <property type="molecule type" value="Genomic_DNA"/>
</dbReference>
<dbReference type="RefSeq" id="WP_139205659.1">
    <property type="nucleotide sequence ID" value="NZ_LHUR01000018.1"/>
</dbReference>
<dbReference type="PANTHER" id="PTHR37303">
    <property type="entry name" value="EXPORTED PROTEIN-RELATED"/>
    <property type="match status" value="1"/>
</dbReference>
<proteinExistence type="predicted"/>
<dbReference type="AlphaFoldDB" id="A0A0L6ZBK2"/>
<dbReference type="InterPro" id="IPR057174">
    <property type="entry name" value="DUF7852"/>
</dbReference>
<evidence type="ECO:0000259" key="1">
    <source>
        <dbReference type="Pfam" id="PF25250"/>
    </source>
</evidence>
<dbReference type="STRING" id="36844.SAMN04488501_11198"/>
<accession>A0A0L6ZBK2</accession>
<dbReference type="InterPro" id="IPR039286">
    <property type="entry name" value="CsxC"/>
</dbReference>
<organism evidence="2 3">
    <name type="scientific">Clostridium homopropionicum DSM 5847</name>
    <dbReference type="NCBI Taxonomy" id="1121318"/>
    <lineage>
        <taxon>Bacteria</taxon>
        <taxon>Bacillati</taxon>
        <taxon>Bacillota</taxon>
        <taxon>Clostridia</taxon>
        <taxon>Eubacteriales</taxon>
        <taxon>Clostridiaceae</taxon>
        <taxon>Clostridium</taxon>
    </lineage>
</organism>
<dbReference type="Pfam" id="PF25250">
    <property type="entry name" value="DUF7852"/>
    <property type="match status" value="1"/>
</dbReference>
<sequence length="262" mass="29898">MEYCNSKKEDCGKVESTTLPLCPGVNITPTGICGPVVAKIPVVLAQREVQVDVESKIYLKKPLFEIKRVKKDVFLTQCKLIPRAGIIEGGVLRTGKLFISGYVRKNIEYATSECKEDKIVKGEINHITAKIPFTCVTEVTYVVPPVINLRGFSREIDLLCTKQGDCKVCEEEFMGRSLCETEFEETVYYNEKPYCELISARIFEADIQRCEEENWHKEDCLMEKEANYEAKDKKKEITTKLTEKMVVFITVKVLQVQQVNIC</sequence>
<feature type="domain" description="DUF7852" evidence="1">
    <location>
        <begin position="37"/>
        <end position="118"/>
    </location>
</feature>
<comment type="caution">
    <text evidence="2">The sequence shown here is derived from an EMBL/GenBank/DDBJ whole genome shotgun (WGS) entry which is preliminary data.</text>
</comment>
<reference evidence="3" key="1">
    <citation type="submission" date="2015-08" db="EMBL/GenBank/DDBJ databases">
        <title>Genome sequence of the strict anaerobe Clostridium homopropionicum LuHBu1 (DSM 5847T).</title>
        <authorList>
            <person name="Poehlein A."/>
            <person name="Beck M."/>
            <person name="Schiel-Bengelsdorf B."/>
            <person name="Bengelsdorf F.R."/>
            <person name="Daniel R."/>
            <person name="Duerre P."/>
        </authorList>
    </citation>
    <scope>NUCLEOTIDE SEQUENCE [LARGE SCALE GENOMIC DNA]</scope>
    <source>
        <strain evidence="3">DSM 5847</strain>
    </source>
</reference>